<dbReference type="Pfam" id="PF12708">
    <property type="entry name" value="Pect-lyase_RHGA_epim"/>
    <property type="match status" value="1"/>
</dbReference>
<dbReference type="InterPro" id="IPR012334">
    <property type="entry name" value="Pectin_lyas_fold"/>
</dbReference>
<evidence type="ECO:0000259" key="2">
    <source>
        <dbReference type="Pfam" id="PF12708"/>
    </source>
</evidence>
<reference evidence="3 4" key="1">
    <citation type="journal article" date="2020" name="Phytopathology">
        <title>Genome Sequence Resources of Colletotrichum truncatum, C. plurivorum, C. musicola, and C. sojae: Four Species Pathogenic to Soybean (Glycine max).</title>
        <authorList>
            <person name="Rogerio F."/>
            <person name="Boufleur T.R."/>
            <person name="Ciampi-Guillardi M."/>
            <person name="Sukno S.A."/>
            <person name="Thon M.R."/>
            <person name="Massola Junior N.S."/>
            <person name="Baroncelli R."/>
        </authorList>
    </citation>
    <scope>NUCLEOTIDE SEQUENCE [LARGE SCALE GENOMIC DNA]</scope>
    <source>
        <strain evidence="3 4">LFN0009</strain>
    </source>
</reference>
<feature type="compositionally biased region" description="Gly residues" evidence="1">
    <location>
        <begin position="725"/>
        <end position="736"/>
    </location>
</feature>
<comment type="caution">
    <text evidence="3">The sequence shown here is derived from an EMBL/GenBank/DDBJ whole genome shotgun (WGS) entry which is preliminary data.</text>
</comment>
<evidence type="ECO:0000256" key="1">
    <source>
        <dbReference type="SAM" id="MobiDB-lite"/>
    </source>
</evidence>
<dbReference type="InterPro" id="IPR024535">
    <property type="entry name" value="RHGA/B-epi-like_pectate_lyase"/>
</dbReference>
<dbReference type="GO" id="GO:0004650">
    <property type="term" value="F:polygalacturonase activity"/>
    <property type="evidence" value="ECO:0007669"/>
    <property type="project" value="InterPro"/>
</dbReference>
<dbReference type="PANTHER" id="PTHR33928">
    <property type="entry name" value="POLYGALACTURONASE QRT3"/>
    <property type="match status" value="1"/>
</dbReference>
<sequence>MKKLAEKKAAGLLPNSTNVFRYINQNQFFRQIRNFIFDLTEMPLATDEHDQKLVPTDIHWQVSQACSLQNLLFRMPSAGLGGDPPTHVGIFTENGSGGFVSDLEFEGGAIGWRVGSQQYTATSLKFRNSSPSTSAAAAASGSVSIIDSTVSNVPIGVLTNDNDTAPPNIVIDNSVFNNVGVIVIIEGGETLLEGGSTTVYLWAHGRRYIGGEGERVTGHVQNRPKKPDALLDGSGKLFTRLRPHNNGTGDNTAAINYFLRRAAGAGQVAYFPAGIYSVQGTVTFPSGSKIQGTGWSQIQATGSYFNDMAKPQVVVRVGEKGDVGTMEIVDMLFTVKGPTAGAIMMEWNIHESSQGAAALWDSHIRVGGGIGTDLDVATCPKFSNKEVCICVSMLLHITTDASAYLENFWAWVADHDNDMSLYWELDSSKSQIALSEHVIFYQYEMLGAKDVYLGHIQTESPYMQPNPVSPSPMENALGVFPGDPDWADCDGSETCEMAWGLRIIDSKGIMLHSVGLYSWFNDYTQGCLDTENCQQKAMEVRGSKDVSIFNVFSKAVEEIGTGNGADSSIALEGNQQGYTSEVSFWFPEDGDPGGDVIYIGPEVYETHTAQREAPPCVFAMPPTTLPSQTTITVDPYTTELEVGASQGGTFVVTTMTATITVRQIVTSVVPVSNHNITRGETPGAPFYVTPSVTFAPTGVLVTKPNGEVTTRTVTLPPWPQIINWPGGGGGGGGGGSQTDSVPSGGTSRQGGIEDQPITVTFPVEVRPEPSLVLFCPPERQYVAEHNAMITLSGCAGVTTLNWNCPVTATVEINEPKTVDFALGCTRWTGTSEPLPTMTEFPPGYELEWIEEDGDDDETSTCQLWFFYICINWGQVKIGGWRWNFPGPIVIIGPPPIKWPTGDTITGNLPGPSPPITIDRDGKPTIPPTQPVKCKTQEAEICSTSTFISTTVVDGSTSTITSTATTGCDTIRGCVLPNGDYDMTSRTGSACGFNSAMRTGAPALPAFPTDLSFTIATALPSPSVDASESESLSPESGASSPSYLAASGSPVPSKPEDTGVEDGGRNVTRRFPRRLRKRADQPPPHGRDHAMIWLRTPGAMAEVDAILEYIKELNEPSEDGTPGETYVAKLLTANEGYRDPEDNTRSDWTPLIVVPKMRICHIEDMRSDLFMEIGDIYGLYYRNKNGPPPSHDESDDNSDDDSESSRMRAGDPLPSSRKVKRGHVTLESFAWELSQMSTAPGEKWDGKWNPQGPRFGHNMKYAADESFGKNQLSSSTSWKTTFWATMQSFSGTWKGPDLGTDTGPTEYSRPDIVKIPPFDWGLPDSEGQPEFYHGTAVVS</sequence>
<name>A0A8H6IPE8_9PEZI</name>
<organism evidence="3 4">
    <name type="scientific">Colletotrichum sojae</name>
    <dbReference type="NCBI Taxonomy" id="2175907"/>
    <lineage>
        <taxon>Eukaryota</taxon>
        <taxon>Fungi</taxon>
        <taxon>Dikarya</taxon>
        <taxon>Ascomycota</taxon>
        <taxon>Pezizomycotina</taxon>
        <taxon>Sordariomycetes</taxon>
        <taxon>Hypocreomycetidae</taxon>
        <taxon>Glomerellales</taxon>
        <taxon>Glomerellaceae</taxon>
        <taxon>Colletotrichum</taxon>
        <taxon>Colletotrichum orchidearum species complex</taxon>
    </lineage>
</organism>
<dbReference type="SUPFAM" id="SSF51126">
    <property type="entry name" value="Pectin lyase-like"/>
    <property type="match status" value="2"/>
</dbReference>
<feature type="region of interest" description="Disordered" evidence="1">
    <location>
        <begin position="1183"/>
        <end position="1218"/>
    </location>
</feature>
<dbReference type="PANTHER" id="PTHR33928:SF2">
    <property type="entry name" value="PECTATE LYASE SUPERFAMILY PROTEIN DOMAIN-CONTAINING PROTEIN-RELATED"/>
    <property type="match status" value="1"/>
</dbReference>
<protein>
    <submittedName>
        <fullName evidence="3">Glucan 1,3-beta-glucosidase</fullName>
    </submittedName>
</protein>
<dbReference type="InterPro" id="IPR039279">
    <property type="entry name" value="QRT3-like"/>
</dbReference>
<dbReference type="InterPro" id="IPR011050">
    <property type="entry name" value="Pectin_lyase_fold/virulence"/>
</dbReference>
<gene>
    <name evidence="3" type="ORF">CSOJ01_14595</name>
</gene>
<feature type="domain" description="Rhamnogalacturonase A/B/Epimerase-like pectate lyase" evidence="2">
    <location>
        <begin position="21"/>
        <end position="156"/>
    </location>
</feature>
<feature type="compositionally biased region" description="Polar residues" evidence="1">
    <location>
        <begin position="737"/>
        <end position="746"/>
    </location>
</feature>
<evidence type="ECO:0000313" key="4">
    <source>
        <dbReference type="Proteomes" id="UP000652219"/>
    </source>
</evidence>
<proteinExistence type="predicted"/>
<accession>A0A8H6IPE8</accession>
<keyword evidence="4" id="KW-1185">Reference proteome</keyword>
<dbReference type="CDD" id="cd23668">
    <property type="entry name" value="GH55_beta13glucanase-like"/>
    <property type="match status" value="1"/>
</dbReference>
<feature type="region of interest" description="Disordered" evidence="1">
    <location>
        <begin position="1022"/>
        <end position="1088"/>
    </location>
</feature>
<feature type="compositionally biased region" description="Acidic residues" evidence="1">
    <location>
        <begin position="1192"/>
        <end position="1201"/>
    </location>
</feature>
<dbReference type="Proteomes" id="UP000652219">
    <property type="component" value="Unassembled WGS sequence"/>
</dbReference>
<evidence type="ECO:0000313" key="3">
    <source>
        <dbReference type="EMBL" id="KAF6790324.1"/>
    </source>
</evidence>
<dbReference type="Gene3D" id="2.160.20.10">
    <property type="entry name" value="Single-stranded right-handed beta-helix, Pectin lyase-like"/>
    <property type="match status" value="2"/>
</dbReference>
<feature type="compositionally biased region" description="Basic residues" evidence="1">
    <location>
        <begin position="1066"/>
        <end position="1076"/>
    </location>
</feature>
<dbReference type="EMBL" id="WIGN01000506">
    <property type="protein sequence ID" value="KAF6790324.1"/>
    <property type="molecule type" value="Genomic_DNA"/>
</dbReference>
<feature type="region of interest" description="Disordered" evidence="1">
    <location>
        <begin position="717"/>
        <end position="755"/>
    </location>
</feature>
<feature type="compositionally biased region" description="Low complexity" evidence="1">
    <location>
        <begin position="1028"/>
        <end position="1041"/>
    </location>
</feature>